<evidence type="ECO:0000256" key="1">
    <source>
        <dbReference type="ARBA" id="ARBA00011975"/>
    </source>
</evidence>
<comment type="similarity">
    <text evidence="7">Belongs to the class I-like SAM-binding methyltransferase superfamily. C5-methyltransferase family.</text>
</comment>
<dbReference type="Gene3D" id="3.40.50.150">
    <property type="entry name" value="Vaccinia Virus protein VP39"/>
    <property type="match status" value="1"/>
</dbReference>
<protein>
    <recommendedName>
        <fullName evidence="1">DNA (cytosine-5-)-methyltransferase</fullName>
        <ecNumber evidence="1">2.1.1.37</ecNumber>
    </recommendedName>
</protein>
<feature type="active site" evidence="7">
    <location>
        <position position="172"/>
    </location>
</feature>
<dbReference type="InterPro" id="IPR029063">
    <property type="entry name" value="SAM-dependent_MTases_sf"/>
</dbReference>
<organism evidence="8 9">
    <name type="scientific">Phenylobacterium hankyongense</name>
    <dbReference type="NCBI Taxonomy" id="1813876"/>
    <lineage>
        <taxon>Bacteria</taxon>
        <taxon>Pseudomonadati</taxon>
        <taxon>Pseudomonadota</taxon>
        <taxon>Alphaproteobacteria</taxon>
        <taxon>Caulobacterales</taxon>
        <taxon>Caulobacteraceae</taxon>
        <taxon>Phenylobacterium</taxon>
    </lineage>
</organism>
<sequence>MSRKARRITRSARAAGIPTSKIRRWKRNATREPLLSSASARVKLRARGGVSEAPDHAGSPDAAAVGKAPRFFAVDFFCGAGGTTRGLIDADGYVIAGIDKEARCAKTYVDNNPNKTLDEAEPLYLQYDIFPKSDVYPEGQQEDLGAKLAELIPQHRAKAKSAPLLFAICAPCQPFTTLARKELSDDRKAKRDRDSNLLSEAATFVERFKPELVLSENVAGIKDPRYGGIWQEFRDRLEALGYVTGSRLVCTSKFGVPQYRKRSILIAVRRDLVSPERLSDLIGTELIVPEADPDATIMTVQEAIGHLPPLTAGAMHETLPNHKTRSLSELNQKRLGAALPGESNLYLESTEHGDLSLDCHKRVNTRLSDRCFTDVYTRMRPNRPSPTITTRCHSISNGRFGHYDVKQVRGISLREAAALQSFPDDYVFYPKEMIEPVARMIGNAVPPKLAKYFAGYLIDCVKADADAAL</sequence>
<name>A0A328B0L2_9CAUL</name>
<gene>
    <name evidence="8" type="ORF">DJ021_06430</name>
</gene>
<dbReference type="InterPro" id="IPR050390">
    <property type="entry name" value="C5-Methyltransferase"/>
</dbReference>
<reference evidence="9" key="1">
    <citation type="submission" date="2018-05" db="EMBL/GenBank/DDBJ databases">
        <authorList>
            <person name="Li X."/>
        </authorList>
    </citation>
    <scope>NUCLEOTIDE SEQUENCE [LARGE SCALE GENOMIC DNA]</scope>
    <source>
        <strain evidence="9">HKS-05</strain>
    </source>
</reference>
<evidence type="ECO:0000256" key="3">
    <source>
        <dbReference type="ARBA" id="ARBA00022679"/>
    </source>
</evidence>
<evidence type="ECO:0000256" key="5">
    <source>
        <dbReference type="ARBA" id="ARBA00022747"/>
    </source>
</evidence>
<dbReference type="SUPFAM" id="SSF53335">
    <property type="entry name" value="S-adenosyl-L-methionine-dependent methyltransferases"/>
    <property type="match status" value="1"/>
</dbReference>
<keyword evidence="2 7" id="KW-0489">Methyltransferase</keyword>
<dbReference type="PROSITE" id="PS51679">
    <property type="entry name" value="SAM_MT_C5"/>
    <property type="match status" value="1"/>
</dbReference>
<keyword evidence="5" id="KW-0680">Restriction system</keyword>
<keyword evidence="9" id="KW-1185">Reference proteome</keyword>
<dbReference type="PANTHER" id="PTHR10629">
    <property type="entry name" value="CYTOSINE-SPECIFIC METHYLTRANSFERASE"/>
    <property type="match status" value="1"/>
</dbReference>
<dbReference type="GO" id="GO:0003677">
    <property type="term" value="F:DNA binding"/>
    <property type="evidence" value="ECO:0007669"/>
    <property type="project" value="TreeGrafter"/>
</dbReference>
<evidence type="ECO:0000313" key="9">
    <source>
        <dbReference type="Proteomes" id="UP000249842"/>
    </source>
</evidence>
<dbReference type="GO" id="GO:0044027">
    <property type="term" value="P:negative regulation of gene expression via chromosomal CpG island methylation"/>
    <property type="evidence" value="ECO:0007669"/>
    <property type="project" value="TreeGrafter"/>
</dbReference>
<proteinExistence type="inferred from homology"/>
<dbReference type="InterPro" id="IPR001525">
    <property type="entry name" value="C5_MeTfrase"/>
</dbReference>
<dbReference type="GO" id="GO:0003886">
    <property type="term" value="F:DNA (cytosine-5-)-methyltransferase activity"/>
    <property type="evidence" value="ECO:0007669"/>
    <property type="project" value="UniProtKB-EC"/>
</dbReference>
<dbReference type="PRINTS" id="PR00105">
    <property type="entry name" value="C5METTRFRASE"/>
</dbReference>
<dbReference type="Gene3D" id="3.90.120.10">
    <property type="entry name" value="DNA Methylase, subunit A, domain 2"/>
    <property type="match status" value="1"/>
</dbReference>
<accession>A0A328B0L2</accession>
<evidence type="ECO:0000256" key="2">
    <source>
        <dbReference type="ARBA" id="ARBA00022603"/>
    </source>
</evidence>
<evidence type="ECO:0000256" key="6">
    <source>
        <dbReference type="ARBA" id="ARBA00047422"/>
    </source>
</evidence>
<dbReference type="EMBL" id="QFYP01000001">
    <property type="protein sequence ID" value="RAK59466.1"/>
    <property type="molecule type" value="Genomic_DNA"/>
</dbReference>
<comment type="catalytic activity">
    <reaction evidence="6">
        <text>a 2'-deoxycytidine in DNA + S-adenosyl-L-methionine = a 5-methyl-2'-deoxycytidine in DNA + S-adenosyl-L-homocysteine + H(+)</text>
        <dbReference type="Rhea" id="RHEA:13681"/>
        <dbReference type="Rhea" id="RHEA-COMP:11369"/>
        <dbReference type="Rhea" id="RHEA-COMP:11370"/>
        <dbReference type="ChEBI" id="CHEBI:15378"/>
        <dbReference type="ChEBI" id="CHEBI:57856"/>
        <dbReference type="ChEBI" id="CHEBI:59789"/>
        <dbReference type="ChEBI" id="CHEBI:85452"/>
        <dbReference type="ChEBI" id="CHEBI:85454"/>
        <dbReference type="EC" id="2.1.1.37"/>
    </reaction>
</comment>
<dbReference type="Proteomes" id="UP000249842">
    <property type="component" value="Unassembled WGS sequence"/>
</dbReference>
<dbReference type="PANTHER" id="PTHR10629:SF52">
    <property type="entry name" value="DNA (CYTOSINE-5)-METHYLTRANSFERASE 1"/>
    <property type="match status" value="1"/>
</dbReference>
<evidence type="ECO:0000256" key="4">
    <source>
        <dbReference type="ARBA" id="ARBA00022691"/>
    </source>
</evidence>
<keyword evidence="4 7" id="KW-0949">S-adenosyl-L-methionine</keyword>
<comment type="caution">
    <text evidence="8">The sequence shown here is derived from an EMBL/GenBank/DDBJ whole genome shotgun (WGS) entry which is preliminary data.</text>
</comment>
<dbReference type="AlphaFoldDB" id="A0A328B0L2"/>
<dbReference type="EC" id="2.1.1.37" evidence="1"/>
<dbReference type="GO" id="GO:0032259">
    <property type="term" value="P:methylation"/>
    <property type="evidence" value="ECO:0007669"/>
    <property type="project" value="UniProtKB-KW"/>
</dbReference>
<dbReference type="Pfam" id="PF00145">
    <property type="entry name" value="DNA_methylase"/>
    <property type="match status" value="1"/>
</dbReference>
<evidence type="ECO:0000256" key="7">
    <source>
        <dbReference type="PROSITE-ProRule" id="PRU01016"/>
    </source>
</evidence>
<dbReference type="RefSeq" id="WP_111456759.1">
    <property type="nucleotide sequence ID" value="NZ_QFYP01000001.1"/>
</dbReference>
<dbReference type="OrthoDB" id="9813719at2"/>
<keyword evidence="3 7" id="KW-0808">Transferase</keyword>
<evidence type="ECO:0000313" key="8">
    <source>
        <dbReference type="EMBL" id="RAK59466.1"/>
    </source>
</evidence>
<dbReference type="GO" id="GO:0009307">
    <property type="term" value="P:DNA restriction-modification system"/>
    <property type="evidence" value="ECO:0007669"/>
    <property type="project" value="UniProtKB-KW"/>
</dbReference>